<sequence>MHTIVPPYVLQRVAGSDPALASEARTALWVEHHRRTLARLPRRPRSGSGLTREISDAGGRETTPGRLVRGEGDAATGDAATDEAYEGLGAVYRYFQQVHGRDSLDGAGGPLLATVHYGRGYDNAFFDGARMVFGDGDGRLFLRFTRALDVIGHELMHGILADEADLAYHDQTGALNESVCDVFGTLVKQHARQQSVTEADWLIGDEILGPAVQGVALRSMAAPGTAYDDPMLGKDPQPDHMDRYVQVGEDSGGVHINSGIPNKAFHDAAVASGGYAWETVGPVWYATVLDPELDRNPGFAAFAAVTVRAAASLPDGARIAAAVRAAWDGVGVTVEVASPS</sequence>
<evidence type="ECO:0000256" key="1">
    <source>
        <dbReference type="ARBA" id="ARBA00009388"/>
    </source>
</evidence>
<dbReference type="EMBL" id="JAAXLA010000010">
    <property type="protein sequence ID" value="NMH97252.1"/>
    <property type="molecule type" value="Genomic_DNA"/>
</dbReference>
<evidence type="ECO:0000256" key="6">
    <source>
        <dbReference type="ARBA" id="ARBA00023049"/>
    </source>
</evidence>
<dbReference type="PANTHER" id="PTHR43579">
    <property type="match status" value="1"/>
</dbReference>
<dbReference type="InterPro" id="IPR027268">
    <property type="entry name" value="Peptidase_M4/M1_CTD_sf"/>
</dbReference>
<dbReference type="Gene3D" id="3.10.170.10">
    <property type="match status" value="1"/>
</dbReference>
<dbReference type="PANTHER" id="PTHR43579:SF1">
    <property type="entry name" value="NEUTRAL METALLOPROTEINASE"/>
    <property type="match status" value="1"/>
</dbReference>
<keyword evidence="4 7" id="KW-0378">Hydrolase</keyword>
<evidence type="ECO:0000256" key="5">
    <source>
        <dbReference type="ARBA" id="ARBA00022833"/>
    </source>
</evidence>
<evidence type="ECO:0000256" key="4">
    <source>
        <dbReference type="ARBA" id="ARBA00022801"/>
    </source>
</evidence>
<comment type="subcellular location">
    <subcellularLocation>
        <location evidence="7">Secreted</location>
    </subcellularLocation>
</comment>
<organism evidence="11 12">
    <name type="scientific">Pseudonocardia acidicola</name>
    <dbReference type="NCBI Taxonomy" id="2724939"/>
    <lineage>
        <taxon>Bacteria</taxon>
        <taxon>Bacillati</taxon>
        <taxon>Actinomycetota</taxon>
        <taxon>Actinomycetes</taxon>
        <taxon>Pseudonocardiales</taxon>
        <taxon>Pseudonocardiaceae</taxon>
        <taxon>Pseudonocardia</taxon>
    </lineage>
</organism>
<evidence type="ECO:0000256" key="2">
    <source>
        <dbReference type="ARBA" id="ARBA00022670"/>
    </source>
</evidence>
<evidence type="ECO:0000313" key="12">
    <source>
        <dbReference type="Proteomes" id="UP000820669"/>
    </source>
</evidence>
<name>A0ABX1S8W4_9PSEU</name>
<evidence type="ECO:0000259" key="9">
    <source>
        <dbReference type="Pfam" id="PF01447"/>
    </source>
</evidence>
<evidence type="ECO:0000256" key="7">
    <source>
        <dbReference type="RuleBase" id="RU366073"/>
    </source>
</evidence>
<dbReference type="Pfam" id="PF01447">
    <property type="entry name" value="Peptidase_M4"/>
    <property type="match status" value="1"/>
</dbReference>
<feature type="region of interest" description="Disordered" evidence="8">
    <location>
        <begin position="40"/>
        <end position="78"/>
    </location>
</feature>
<keyword evidence="2 7" id="KW-0645">Protease</keyword>
<comment type="caution">
    <text evidence="11">The sequence shown here is derived from an EMBL/GenBank/DDBJ whole genome shotgun (WGS) entry which is preliminary data.</text>
</comment>
<protein>
    <recommendedName>
        <fullName evidence="7">Neutral metalloproteinase</fullName>
        <ecNumber evidence="7">3.4.24.-</ecNumber>
    </recommendedName>
</protein>
<dbReference type="InterPro" id="IPR052759">
    <property type="entry name" value="Metalloprotease_M4"/>
</dbReference>
<comment type="cofactor">
    <cofactor evidence="7">
        <name>Zn(2+)</name>
        <dbReference type="ChEBI" id="CHEBI:29105"/>
    </cofactor>
</comment>
<dbReference type="PRINTS" id="PR00730">
    <property type="entry name" value="THERMOLYSIN"/>
</dbReference>
<dbReference type="Proteomes" id="UP000820669">
    <property type="component" value="Unassembled WGS sequence"/>
</dbReference>
<feature type="domain" description="Peptidase M4 C-terminal" evidence="10">
    <location>
        <begin position="164"/>
        <end position="332"/>
    </location>
</feature>
<dbReference type="Gene3D" id="1.10.390.10">
    <property type="entry name" value="Neutral Protease Domain 2"/>
    <property type="match status" value="1"/>
</dbReference>
<evidence type="ECO:0000256" key="3">
    <source>
        <dbReference type="ARBA" id="ARBA00022723"/>
    </source>
</evidence>
<evidence type="ECO:0000313" key="11">
    <source>
        <dbReference type="EMBL" id="NMH97252.1"/>
    </source>
</evidence>
<reference evidence="11 12" key="1">
    <citation type="submission" date="2020-04" db="EMBL/GenBank/DDBJ databases">
        <authorList>
            <person name="Klaysubun C."/>
            <person name="Duangmal K."/>
            <person name="Lipun K."/>
        </authorList>
    </citation>
    <scope>NUCLEOTIDE SEQUENCE [LARGE SCALE GENOMIC DNA]</scope>
    <source>
        <strain evidence="11 12">K10HN5</strain>
    </source>
</reference>
<comment type="function">
    <text evidence="7">Extracellular zinc metalloprotease.</text>
</comment>
<comment type="similarity">
    <text evidence="1 7">Belongs to the peptidase M4 family.</text>
</comment>
<feature type="domain" description="Peptidase M4" evidence="9">
    <location>
        <begin position="63"/>
        <end position="160"/>
    </location>
</feature>
<keyword evidence="12" id="KW-1185">Reference proteome</keyword>
<dbReference type="InterPro" id="IPR023612">
    <property type="entry name" value="Peptidase_M4"/>
</dbReference>
<keyword evidence="7" id="KW-0964">Secreted</keyword>
<dbReference type="Pfam" id="PF02868">
    <property type="entry name" value="Peptidase_M4_C"/>
    <property type="match status" value="1"/>
</dbReference>
<dbReference type="InterPro" id="IPR001570">
    <property type="entry name" value="Peptidase_M4_C_domain"/>
</dbReference>
<dbReference type="EC" id="3.4.24.-" evidence="7"/>
<keyword evidence="5 7" id="KW-0862">Zinc</keyword>
<gene>
    <name evidence="11" type="ORF">HF526_07975</name>
</gene>
<dbReference type="InterPro" id="IPR013856">
    <property type="entry name" value="Peptidase_M4_domain"/>
</dbReference>
<accession>A0ABX1S8W4</accession>
<proteinExistence type="inferred from homology"/>
<dbReference type="CDD" id="cd09597">
    <property type="entry name" value="M4_TLP"/>
    <property type="match status" value="1"/>
</dbReference>
<evidence type="ECO:0000259" key="10">
    <source>
        <dbReference type="Pfam" id="PF02868"/>
    </source>
</evidence>
<evidence type="ECO:0000256" key="8">
    <source>
        <dbReference type="SAM" id="MobiDB-lite"/>
    </source>
</evidence>
<dbReference type="SUPFAM" id="SSF55486">
    <property type="entry name" value="Metalloproteases ('zincins'), catalytic domain"/>
    <property type="match status" value="1"/>
</dbReference>
<keyword evidence="6 7" id="KW-0482">Metalloprotease</keyword>
<keyword evidence="3" id="KW-0479">Metal-binding</keyword>